<dbReference type="Pfam" id="PF00440">
    <property type="entry name" value="TetR_N"/>
    <property type="match status" value="1"/>
</dbReference>
<dbReference type="Gene3D" id="1.10.10.60">
    <property type="entry name" value="Homeodomain-like"/>
    <property type="match status" value="1"/>
</dbReference>
<dbReference type="AlphaFoldDB" id="A0A8J6YWL2"/>
<keyword evidence="8" id="KW-1185">Reference proteome</keyword>
<dbReference type="InterPro" id="IPR009057">
    <property type="entry name" value="Homeodomain-like_sf"/>
</dbReference>
<dbReference type="Pfam" id="PF13977">
    <property type="entry name" value="TetR_C_6"/>
    <property type="match status" value="1"/>
</dbReference>
<evidence type="ECO:0000256" key="4">
    <source>
        <dbReference type="ARBA" id="ARBA00023163"/>
    </source>
</evidence>
<dbReference type="InterPro" id="IPR039538">
    <property type="entry name" value="BetI_C"/>
</dbReference>
<accession>A0A8J6YWL2</accession>
<dbReference type="GO" id="GO:0003677">
    <property type="term" value="F:DNA binding"/>
    <property type="evidence" value="ECO:0007669"/>
    <property type="project" value="UniProtKB-UniRule"/>
</dbReference>
<protein>
    <submittedName>
        <fullName evidence="7">Helix-turn-helix transcriptional regulator</fullName>
    </submittedName>
</protein>
<organism evidence="7 8">
    <name type="scientific">Mangrovicoccus algicola</name>
    <dbReference type="NCBI Taxonomy" id="2771008"/>
    <lineage>
        <taxon>Bacteria</taxon>
        <taxon>Pseudomonadati</taxon>
        <taxon>Pseudomonadota</taxon>
        <taxon>Alphaproteobacteria</taxon>
        <taxon>Rhodobacterales</taxon>
        <taxon>Paracoccaceae</taxon>
        <taxon>Mangrovicoccus</taxon>
    </lineage>
</organism>
<keyword evidence="3 5" id="KW-0238">DNA-binding</keyword>
<evidence type="ECO:0000313" key="8">
    <source>
        <dbReference type="Proteomes" id="UP000609121"/>
    </source>
</evidence>
<evidence type="ECO:0000256" key="2">
    <source>
        <dbReference type="ARBA" id="ARBA00023015"/>
    </source>
</evidence>
<reference evidence="7" key="1">
    <citation type="submission" date="2020-09" db="EMBL/GenBank/DDBJ databases">
        <title>A novel bacterium of genus Mangrovicoccus, isolated from South China Sea.</title>
        <authorList>
            <person name="Huang H."/>
            <person name="Mo K."/>
            <person name="Hu Y."/>
        </authorList>
    </citation>
    <scope>NUCLEOTIDE SEQUENCE</scope>
    <source>
        <strain evidence="7">HB182678</strain>
    </source>
</reference>
<evidence type="ECO:0000256" key="1">
    <source>
        <dbReference type="ARBA" id="ARBA00022491"/>
    </source>
</evidence>
<dbReference type="Gene3D" id="1.10.357.10">
    <property type="entry name" value="Tetracycline Repressor, domain 2"/>
    <property type="match status" value="1"/>
</dbReference>
<evidence type="ECO:0000313" key="7">
    <source>
        <dbReference type="EMBL" id="MBE3637594.1"/>
    </source>
</evidence>
<evidence type="ECO:0000256" key="5">
    <source>
        <dbReference type="PROSITE-ProRule" id="PRU00335"/>
    </source>
</evidence>
<evidence type="ECO:0000259" key="6">
    <source>
        <dbReference type="PROSITE" id="PS50977"/>
    </source>
</evidence>
<comment type="caution">
    <text evidence="7">The sequence shown here is derived from an EMBL/GenBank/DDBJ whole genome shotgun (WGS) entry which is preliminary data.</text>
</comment>
<dbReference type="PANTHER" id="PTHR47506">
    <property type="entry name" value="TRANSCRIPTIONAL REGULATORY PROTEIN"/>
    <property type="match status" value="1"/>
</dbReference>
<gene>
    <name evidence="7" type="ORF">ICN82_05165</name>
</gene>
<dbReference type="InterPro" id="IPR001647">
    <property type="entry name" value="HTH_TetR"/>
</dbReference>
<dbReference type="InterPro" id="IPR036271">
    <property type="entry name" value="Tet_transcr_reg_TetR-rel_C_sf"/>
</dbReference>
<feature type="DNA-binding region" description="H-T-H motif" evidence="5">
    <location>
        <begin position="29"/>
        <end position="48"/>
    </location>
</feature>
<dbReference type="SUPFAM" id="SSF48498">
    <property type="entry name" value="Tetracyclin repressor-like, C-terminal domain"/>
    <property type="match status" value="1"/>
</dbReference>
<keyword evidence="1" id="KW-0678">Repressor</keyword>
<dbReference type="PANTHER" id="PTHR47506:SF1">
    <property type="entry name" value="HTH-TYPE TRANSCRIPTIONAL REGULATOR YJDC"/>
    <property type="match status" value="1"/>
</dbReference>
<dbReference type="PROSITE" id="PS50977">
    <property type="entry name" value="HTH_TETR_2"/>
    <property type="match status" value="1"/>
</dbReference>
<feature type="domain" description="HTH tetR-type" evidence="6">
    <location>
        <begin position="6"/>
        <end position="66"/>
    </location>
</feature>
<dbReference type="RefSeq" id="WP_193180403.1">
    <property type="nucleotide sequence ID" value="NZ_JACVXA010000010.1"/>
</dbReference>
<name>A0A8J6YWL2_9RHOB</name>
<dbReference type="SUPFAM" id="SSF46689">
    <property type="entry name" value="Homeodomain-like"/>
    <property type="match status" value="1"/>
</dbReference>
<sequence length="198" mass="21297">MPRPVTHDRAAALDAAMALFWVRGYHATSLKDLEAALNMRPGSIYAAFRSKEGLYRAALDLYAGRMQAELRDLALAAPAPLAALQAHLRAIAGQSCGTQRPSSACMLVKALLDHPQEGALRDLVLTHLDGVEQILAEAFARAGEMGELPRGSDPARLARRMQTYVFGLKIQAQRGLAPEAMQRLCDDLAAELGALVPA</sequence>
<evidence type="ECO:0000256" key="3">
    <source>
        <dbReference type="ARBA" id="ARBA00023125"/>
    </source>
</evidence>
<keyword evidence="2" id="KW-0805">Transcription regulation</keyword>
<proteinExistence type="predicted"/>
<dbReference type="Proteomes" id="UP000609121">
    <property type="component" value="Unassembled WGS sequence"/>
</dbReference>
<keyword evidence="4" id="KW-0804">Transcription</keyword>
<dbReference type="EMBL" id="JACVXA010000010">
    <property type="protein sequence ID" value="MBE3637594.1"/>
    <property type="molecule type" value="Genomic_DNA"/>
</dbReference>